<protein>
    <submittedName>
        <fullName evidence="1">DUF1934 domain-containing protein</fullName>
    </submittedName>
</protein>
<name>A0AAE3A0Y0_9FIRM</name>
<evidence type="ECO:0000313" key="1">
    <source>
        <dbReference type="EMBL" id="MCC2118775.1"/>
    </source>
</evidence>
<accession>A0AAE3A0Y0</accession>
<dbReference type="RefSeq" id="WP_117466436.1">
    <property type="nucleotide sequence ID" value="NZ_JAJEPV010000007.1"/>
</dbReference>
<organism evidence="1 2">
    <name type="scientific">Waltera acetigignens</name>
    <dbReference type="NCBI Taxonomy" id="2981769"/>
    <lineage>
        <taxon>Bacteria</taxon>
        <taxon>Bacillati</taxon>
        <taxon>Bacillota</taxon>
        <taxon>Clostridia</taxon>
        <taxon>Lachnospirales</taxon>
        <taxon>Lachnospiraceae</taxon>
        <taxon>Waltera</taxon>
    </lineage>
</organism>
<dbReference type="InterPro" id="IPR015231">
    <property type="entry name" value="DUF1934"/>
</dbReference>
<dbReference type="AlphaFoldDB" id="A0AAE3A0Y0"/>
<sequence length="141" mass="16602">MNREVELVLSGLHASGQEQESEAVETVQPAQYFKRNDSHYLLYEEKMDEDQAPCRSRIKFRDHLLELTRQGTAEMHMIFEENKRHMIPYNTPYGQLMLGIETSRVLVEEQEDQIHVTVEYTLDHEGEPLSESCLKIHIREK</sequence>
<dbReference type="InterPro" id="IPR012674">
    <property type="entry name" value="Calycin"/>
</dbReference>
<dbReference type="Gene3D" id="2.40.128.20">
    <property type="match status" value="1"/>
</dbReference>
<dbReference type="Pfam" id="PF09148">
    <property type="entry name" value="DUF1934"/>
    <property type="match status" value="1"/>
</dbReference>
<keyword evidence="2" id="KW-1185">Reference proteome</keyword>
<dbReference type="EMBL" id="JAJEPV010000007">
    <property type="protein sequence ID" value="MCC2118775.1"/>
    <property type="molecule type" value="Genomic_DNA"/>
</dbReference>
<proteinExistence type="predicted"/>
<dbReference type="Proteomes" id="UP001197795">
    <property type="component" value="Unassembled WGS sequence"/>
</dbReference>
<dbReference type="SUPFAM" id="SSF50814">
    <property type="entry name" value="Lipocalins"/>
    <property type="match status" value="1"/>
</dbReference>
<gene>
    <name evidence="1" type="ORF">LKD75_04070</name>
</gene>
<evidence type="ECO:0000313" key="2">
    <source>
        <dbReference type="Proteomes" id="UP001197795"/>
    </source>
</evidence>
<comment type="caution">
    <text evidence="1">The sequence shown here is derived from an EMBL/GenBank/DDBJ whole genome shotgun (WGS) entry which is preliminary data.</text>
</comment>
<reference evidence="1 2" key="1">
    <citation type="submission" date="2021-10" db="EMBL/GenBank/DDBJ databases">
        <title>Anaerobic single-cell dispensing facilitates the cultivation of human gut bacteria.</title>
        <authorList>
            <person name="Afrizal A."/>
        </authorList>
    </citation>
    <scope>NUCLEOTIDE SEQUENCE [LARGE SCALE GENOMIC DNA]</scope>
    <source>
        <strain evidence="1 2">CLA-AA-H273</strain>
    </source>
</reference>